<evidence type="ECO:0000313" key="3">
    <source>
        <dbReference type="Proteomes" id="UP000540989"/>
    </source>
</evidence>
<reference evidence="2 3" key="1">
    <citation type="submission" date="2020-08" db="EMBL/GenBank/DDBJ databases">
        <title>Genomic Encyclopedia of Type Strains, Phase IV (KMG-V): Genome sequencing to study the core and pangenomes of soil and plant-associated prokaryotes.</title>
        <authorList>
            <person name="Whitman W."/>
        </authorList>
    </citation>
    <scope>NUCLEOTIDE SEQUENCE [LARGE SCALE GENOMIC DNA]</scope>
    <source>
        <strain evidence="2 3">M8UP14</strain>
    </source>
</reference>
<gene>
    <name evidence="2" type="ORF">HDF16_001750</name>
</gene>
<dbReference type="EMBL" id="JACHIP010000002">
    <property type="protein sequence ID" value="MBB5057065.1"/>
    <property type="molecule type" value="Genomic_DNA"/>
</dbReference>
<evidence type="ECO:0000313" key="2">
    <source>
        <dbReference type="EMBL" id="MBB5057065.1"/>
    </source>
</evidence>
<evidence type="ECO:0000256" key="1">
    <source>
        <dbReference type="SAM" id="SignalP"/>
    </source>
</evidence>
<proteinExistence type="predicted"/>
<organism evidence="2 3">
    <name type="scientific">Granulicella aggregans</name>
    <dbReference type="NCBI Taxonomy" id="474949"/>
    <lineage>
        <taxon>Bacteria</taxon>
        <taxon>Pseudomonadati</taxon>
        <taxon>Acidobacteriota</taxon>
        <taxon>Terriglobia</taxon>
        <taxon>Terriglobales</taxon>
        <taxon>Acidobacteriaceae</taxon>
        <taxon>Granulicella</taxon>
    </lineage>
</organism>
<accession>A0A7W8E4E8</accession>
<name>A0A7W8E4E8_9BACT</name>
<keyword evidence="1" id="KW-0732">Signal</keyword>
<keyword evidence="3" id="KW-1185">Reference proteome</keyword>
<sequence>MKSFALRHLPCFLLCATASFASTPPNPADYNVNLHVTSSRTVWQCTQRGATPQCASQLVLNATIDGAKFELEGGIENHSGETRFESYDGFLAPGDYKAMLLSNKLKEPKVSHFVMKNYELLMPDGRLAKFQVTGQSE</sequence>
<dbReference type="AlphaFoldDB" id="A0A7W8E4E8"/>
<feature type="signal peptide" evidence="1">
    <location>
        <begin position="1"/>
        <end position="21"/>
    </location>
</feature>
<dbReference type="Proteomes" id="UP000540989">
    <property type="component" value="Unassembled WGS sequence"/>
</dbReference>
<dbReference type="RefSeq" id="WP_184215532.1">
    <property type="nucleotide sequence ID" value="NZ_JACHIP010000002.1"/>
</dbReference>
<feature type="chain" id="PRO_5031013174" evidence="1">
    <location>
        <begin position="22"/>
        <end position="137"/>
    </location>
</feature>
<protein>
    <submittedName>
        <fullName evidence="2">Uncharacterized protein</fullName>
    </submittedName>
</protein>
<comment type="caution">
    <text evidence="2">The sequence shown here is derived from an EMBL/GenBank/DDBJ whole genome shotgun (WGS) entry which is preliminary data.</text>
</comment>